<dbReference type="InterPro" id="IPR008687">
    <property type="entry name" value="MobC"/>
</dbReference>
<sequence>MTTAGFLAQAAVAAARDVERAEGRIAGDREIVVELFAARRHLRQVGNNVNQVARALHSGSGLLPQTGSVLAAVETAVRRVEHAVEAVVAR</sequence>
<dbReference type="EMBL" id="VDGT01000033">
    <property type="protein sequence ID" value="TNM24589.1"/>
    <property type="molecule type" value="Genomic_DNA"/>
</dbReference>
<protein>
    <submittedName>
        <fullName evidence="2">MobC family plasmid mobilization relaxosome protein</fullName>
    </submittedName>
</protein>
<evidence type="ECO:0000313" key="3">
    <source>
        <dbReference type="Proteomes" id="UP000311713"/>
    </source>
</evidence>
<organism evidence="2 3">
    <name type="scientific">Streptomyces sedi</name>
    <dbReference type="NCBI Taxonomy" id="555059"/>
    <lineage>
        <taxon>Bacteria</taxon>
        <taxon>Bacillati</taxon>
        <taxon>Actinomycetota</taxon>
        <taxon>Actinomycetes</taxon>
        <taxon>Kitasatosporales</taxon>
        <taxon>Streptomycetaceae</taxon>
        <taxon>Streptomyces</taxon>
    </lineage>
</organism>
<dbReference type="OrthoDB" id="5195018at2"/>
<keyword evidence="3" id="KW-1185">Reference proteome</keyword>
<evidence type="ECO:0000259" key="1">
    <source>
        <dbReference type="Pfam" id="PF05713"/>
    </source>
</evidence>
<reference evidence="2 3" key="1">
    <citation type="submission" date="2019-06" db="EMBL/GenBank/DDBJ databases">
        <title>Draft genome of Streptomyces sedi sp. JCM16909.</title>
        <authorList>
            <person name="Klykleung N."/>
            <person name="Tanasupawat S."/>
            <person name="Kudo T."/>
            <person name="Yuki M."/>
            <person name="Ohkuma M."/>
        </authorList>
    </citation>
    <scope>NUCLEOTIDE SEQUENCE [LARGE SCALE GENOMIC DNA]</scope>
    <source>
        <strain evidence="2 3">JCM 16909</strain>
    </source>
</reference>
<comment type="caution">
    <text evidence="2">The sequence shown here is derived from an EMBL/GenBank/DDBJ whole genome shotgun (WGS) entry which is preliminary data.</text>
</comment>
<evidence type="ECO:0000313" key="2">
    <source>
        <dbReference type="EMBL" id="TNM24589.1"/>
    </source>
</evidence>
<dbReference type="Proteomes" id="UP000311713">
    <property type="component" value="Unassembled WGS sequence"/>
</dbReference>
<gene>
    <name evidence="2" type="ORF">FH715_27265</name>
</gene>
<dbReference type="AlphaFoldDB" id="A0A5C4UNH2"/>
<name>A0A5C4UNH2_9ACTN</name>
<dbReference type="Pfam" id="PF05713">
    <property type="entry name" value="MobC"/>
    <property type="match status" value="1"/>
</dbReference>
<proteinExistence type="predicted"/>
<accession>A0A5C4UNH2</accession>
<feature type="domain" description="Bacterial mobilisation" evidence="1">
    <location>
        <begin position="40"/>
        <end position="81"/>
    </location>
</feature>